<dbReference type="InterPro" id="IPR006680">
    <property type="entry name" value="Amidohydro-rel"/>
</dbReference>
<proteinExistence type="predicted"/>
<dbReference type="Proteomes" id="UP000198528">
    <property type="component" value="Unassembled WGS sequence"/>
</dbReference>
<dbReference type="SUPFAM" id="SSF51556">
    <property type="entry name" value="Metallo-dependent hydrolases"/>
    <property type="match status" value="1"/>
</dbReference>
<dbReference type="GO" id="GO:0016810">
    <property type="term" value="F:hydrolase activity, acting on carbon-nitrogen (but not peptide) bonds"/>
    <property type="evidence" value="ECO:0007669"/>
    <property type="project" value="InterPro"/>
</dbReference>
<dbReference type="InterPro" id="IPR032466">
    <property type="entry name" value="Metal_Hydrolase"/>
</dbReference>
<dbReference type="PANTHER" id="PTHR43135">
    <property type="entry name" value="ALPHA-D-RIBOSE 1-METHYLPHOSPHONATE 5-TRIPHOSPHATE DIPHOSPHATASE"/>
    <property type="match status" value="1"/>
</dbReference>
<reference evidence="3" key="1">
    <citation type="submission" date="2016-10" db="EMBL/GenBank/DDBJ databases">
        <authorList>
            <person name="Varghese N."/>
            <person name="Submissions S."/>
        </authorList>
    </citation>
    <scope>NUCLEOTIDE SEQUENCE [LARGE SCALE GENOMIC DNA]</scope>
    <source>
        <strain evidence="3">DSM 22619</strain>
    </source>
</reference>
<organism evidence="2 3">
    <name type="scientific">Parafannyhessea umbonata</name>
    <dbReference type="NCBI Taxonomy" id="604330"/>
    <lineage>
        <taxon>Bacteria</taxon>
        <taxon>Bacillati</taxon>
        <taxon>Actinomycetota</taxon>
        <taxon>Coriobacteriia</taxon>
        <taxon>Coriobacteriales</taxon>
        <taxon>Atopobiaceae</taxon>
        <taxon>Parafannyhessea</taxon>
    </lineage>
</organism>
<evidence type="ECO:0000313" key="3">
    <source>
        <dbReference type="Proteomes" id="UP000198528"/>
    </source>
</evidence>
<feature type="domain" description="Amidohydrolase-related" evidence="1">
    <location>
        <begin position="54"/>
        <end position="407"/>
    </location>
</feature>
<accession>A0A1G6L897</accession>
<sequence>MGYAYTNGTILDGTWAMEPLEGMALLQEGEKIVDIVPADRVPQGFAPIDLDGAYLLPGLVNLHVHLAMDGRPPKASKKPVDYTRLYHALTSNALLRAAARRRVAGFARTELMSGVTTIRTVGGVLDFDARVRDEIDAGRLVGPRIIASNMGVSVPGGHFAGSIATEAASPQMAVEHVDKIAQTKPNLIKLMVTGGVMDASEEGEPGVLRMPPEVVRAACDEAHRLGFKVAAHVESSEGVRVALEGGVDTIEHGASLDARAIALFKRRGAADVCTISPALPYAEFDLGESHAQPVAKRNGRIVMDSIVACAKTCLAQGIPVGLGNDVSCPFVTHYNFWRELCYFHRYVGASNAQTLHLATLGNAAIAGVSDVTGSLEPGKSADLLVVGSNPLEDLSALRDVRMVALRGRLQRHPRVRRFADIDALLDRYM</sequence>
<protein>
    <submittedName>
        <fullName evidence="2">Imidazolonepropionase</fullName>
    </submittedName>
</protein>
<dbReference type="AlphaFoldDB" id="A0A1G6L897"/>
<evidence type="ECO:0000259" key="1">
    <source>
        <dbReference type="Pfam" id="PF01979"/>
    </source>
</evidence>
<dbReference type="Gene3D" id="2.30.40.10">
    <property type="entry name" value="Urease, subunit C, domain 1"/>
    <property type="match status" value="1"/>
</dbReference>
<dbReference type="EMBL" id="FMZL01000012">
    <property type="protein sequence ID" value="SDC39347.1"/>
    <property type="molecule type" value="Genomic_DNA"/>
</dbReference>
<dbReference type="InterPro" id="IPR051781">
    <property type="entry name" value="Metallo-dep_Hydrolase"/>
</dbReference>
<dbReference type="PANTHER" id="PTHR43135:SF3">
    <property type="entry name" value="ALPHA-D-RIBOSE 1-METHYLPHOSPHONATE 5-TRIPHOSPHATE DIPHOSPHATASE"/>
    <property type="match status" value="1"/>
</dbReference>
<gene>
    <name evidence="2" type="ORF">SAMN04487824_11243</name>
</gene>
<keyword evidence="3" id="KW-1185">Reference proteome</keyword>
<dbReference type="SUPFAM" id="SSF51338">
    <property type="entry name" value="Composite domain of metallo-dependent hydrolases"/>
    <property type="match status" value="2"/>
</dbReference>
<name>A0A1G6L897_9ACTN</name>
<dbReference type="STRING" id="604330.SAMN04489857_0092"/>
<dbReference type="Gene3D" id="3.20.20.140">
    <property type="entry name" value="Metal-dependent hydrolases"/>
    <property type="match status" value="1"/>
</dbReference>
<dbReference type="RefSeq" id="WP_090846653.1">
    <property type="nucleotide sequence ID" value="NZ_FMZL01000012.1"/>
</dbReference>
<dbReference type="Pfam" id="PF01979">
    <property type="entry name" value="Amidohydro_1"/>
    <property type="match status" value="1"/>
</dbReference>
<dbReference type="InterPro" id="IPR011059">
    <property type="entry name" value="Metal-dep_hydrolase_composite"/>
</dbReference>
<evidence type="ECO:0000313" key="2">
    <source>
        <dbReference type="EMBL" id="SDC39347.1"/>
    </source>
</evidence>